<feature type="active site" description="Proton donor/acceptor" evidence="6">
    <location>
        <position position="417"/>
    </location>
</feature>
<dbReference type="InterPro" id="IPR038063">
    <property type="entry name" value="Transpep_catalytic_dom"/>
</dbReference>
<dbReference type="CDD" id="cd16913">
    <property type="entry name" value="YkuD_like"/>
    <property type="match status" value="1"/>
</dbReference>
<keyword evidence="7" id="KW-0812">Transmembrane</keyword>
<keyword evidence="5 6" id="KW-0961">Cell wall biogenesis/degradation</keyword>
<evidence type="ECO:0000313" key="10">
    <source>
        <dbReference type="Proteomes" id="UP000198304"/>
    </source>
</evidence>
<name>A0A239IVV5_9FIRM</name>
<gene>
    <name evidence="9" type="ORF">SAMN05446037_10312</name>
</gene>
<keyword evidence="3 6" id="KW-0133">Cell shape</keyword>
<dbReference type="GO" id="GO:0016740">
    <property type="term" value="F:transferase activity"/>
    <property type="evidence" value="ECO:0007669"/>
    <property type="project" value="UniProtKB-KW"/>
</dbReference>
<dbReference type="AlphaFoldDB" id="A0A239IVV5"/>
<dbReference type="UniPathway" id="UPA00219"/>
<evidence type="ECO:0000256" key="4">
    <source>
        <dbReference type="ARBA" id="ARBA00022984"/>
    </source>
</evidence>
<keyword evidence="7" id="KW-1133">Transmembrane helix</keyword>
<evidence type="ECO:0000256" key="3">
    <source>
        <dbReference type="ARBA" id="ARBA00022960"/>
    </source>
</evidence>
<protein>
    <submittedName>
        <fullName evidence="9">Putative peptidoglycan binding domain-containing protein</fullName>
    </submittedName>
</protein>
<dbReference type="Proteomes" id="UP000198304">
    <property type="component" value="Unassembled WGS sequence"/>
</dbReference>
<dbReference type="RefSeq" id="WP_089284747.1">
    <property type="nucleotide sequence ID" value="NZ_FZOJ01000031.1"/>
</dbReference>
<dbReference type="Pfam" id="PF12229">
    <property type="entry name" value="PG_binding_4"/>
    <property type="match status" value="2"/>
</dbReference>
<dbReference type="PANTHER" id="PTHR30582">
    <property type="entry name" value="L,D-TRANSPEPTIDASE"/>
    <property type="match status" value="1"/>
</dbReference>
<dbReference type="GO" id="GO:0018104">
    <property type="term" value="P:peptidoglycan-protein cross-linking"/>
    <property type="evidence" value="ECO:0007669"/>
    <property type="project" value="TreeGrafter"/>
</dbReference>
<keyword evidence="2" id="KW-0808">Transferase</keyword>
<evidence type="ECO:0000313" key="9">
    <source>
        <dbReference type="EMBL" id="SNS97338.1"/>
    </source>
</evidence>
<evidence type="ECO:0000256" key="2">
    <source>
        <dbReference type="ARBA" id="ARBA00022679"/>
    </source>
</evidence>
<keyword evidence="7" id="KW-0472">Membrane</keyword>
<dbReference type="SUPFAM" id="SSF141523">
    <property type="entry name" value="L,D-transpeptidase catalytic domain-like"/>
    <property type="match status" value="1"/>
</dbReference>
<feature type="domain" description="L,D-TPase catalytic" evidence="8">
    <location>
        <begin position="343"/>
        <end position="462"/>
    </location>
</feature>
<dbReference type="Gene3D" id="2.40.440.10">
    <property type="entry name" value="L,D-transpeptidase catalytic domain-like"/>
    <property type="match status" value="1"/>
</dbReference>
<keyword evidence="4 6" id="KW-0573">Peptidoglycan synthesis</keyword>
<dbReference type="Gene3D" id="3.10.20.800">
    <property type="match status" value="1"/>
</dbReference>
<sequence>MKNINIKKFVECEVTGNNIILIASILLVYLLIALYFTNHFFFNTVINGVDVSLKAHDDIEDIIRSYIKDYKLQLIERNMEVEEITAQDIGMRYNEKNSISEIYHLQSSFKWISSLLKNQKYYVDDLFIYNKDNLENRINELNCLNKDIIEPQNVSFSYSNGTYEIIKEVYGNKVNKDKLSEAIEMSILKGETKLDLNQNLCYENPRYTLSSDKAFETKNLLDKYVLTKITYIFGSENEILDGDIINQWLSVDEDLEVVINEKEVLEYVQRLSKKYDTVGVAREFKTSTNKIVEVKGGFYGWKINRSAEVKVLLENIKLGEVIRKEPIYTQKALSRGEDDIGDTYVEINITWQYLWFYKDGKLITNGAVVTGNPNRGNATEAGAYMLNYKQKESTLRGANYEVKVTYWMPFNGNIGIHDASWRYSFGGDIYKRNGSHGCVNIPLYLAKTIFDNIEEGTPIICYEE</sequence>
<reference evidence="9 10" key="1">
    <citation type="submission" date="2017-06" db="EMBL/GenBank/DDBJ databases">
        <authorList>
            <person name="Kim H.J."/>
            <person name="Triplett B.A."/>
        </authorList>
    </citation>
    <scope>NUCLEOTIDE SEQUENCE [LARGE SCALE GENOMIC DNA]</scope>
    <source>
        <strain evidence="9 10">SCA</strain>
    </source>
</reference>
<evidence type="ECO:0000256" key="7">
    <source>
        <dbReference type="SAM" id="Phobius"/>
    </source>
</evidence>
<dbReference type="OrthoDB" id="3176960at2"/>
<dbReference type="GO" id="GO:0005576">
    <property type="term" value="C:extracellular region"/>
    <property type="evidence" value="ECO:0007669"/>
    <property type="project" value="TreeGrafter"/>
</dbReference>
<dbReference type="GO" id="GO:0071555">
    <property type="term" value="P:cell wall organization"/>
    <property type="evidence" value="ECO:0007669"/>
    <property type="project" value="UniProtKB-UniRule"/>
</dbReference>
<dbReference type="InterPro" id="IPR005490">
    <property type="entry name" value="LD_TPept_cat_dom"/>
</dbReference>
<evidence type="ECO:0000259" key="8">
    <source>
        <dbReference type="PROSITE" id="PS52029"/>
    </source>
</evidence>
<keyword evidence="10" id="KW-1185">Reference proteome</keyword>
<dbReference type="GO" id="GO:0071972">
    <property type="term" value="F:peptidoglycan L,D-transpeptidase activity"/>
    <property type="evidence" value="ECO:0007669"/>
    <property type="project" value="TreeGrafter"/>
</dbReference>
<evidence type="ECO:0000256" key="5">
    <source>
        <dbReference type="ARBA" id="ARBA00023316"/>
    </source>
</evidence>
<accession>A0A239IVV5</accession>
<dbReference type="InterPro" id="IPR022029">
    <property type="entry name" value="YoaR-like_PG-bd"/>
</dbReference>
<dbReference type="SUPFAM" id="SSF143985">
    <property type="entry name" value="L,D-transpeptidase pre-catalytic domain-like"/>
    <property type="match status" value="1"/>
</dbReference>
<feature type="active site" description="Nucleophile" evidence="6">
    <location>
        <position position="438"/>
    </location>
</feature>
<dbReference type="PROSITE" id="PS52029">
    <property type="entry name" value="LD_TPASE"/>
    <property type="match status" value="1"/>
</dbReference>
<proteinExistence type="predicted"/>
<dbReference type="EMBL" id="FZOJ01000031">
    <property type="protein sequence ID" value="SNS97338.1"/>
    <property type="molecule type" value="Genomic_DNA"/>
</dbReference>
<evidence type="ECO:0000256" key="1">
    <source>
        <dbReference type="ARBA" id="ARBA00004752"/>
    </source>
</evidence>
<organism evidence="9 10">
    <name type="scientific">Anaerovirgula multivorans</name>
    <dbReference type="NCBI Taxonomy" id="312168"/>
    <lineage>
        <taxon>Bacteria</taxon>
        <taxon>Bacillati</taxon>
        <taxon>Bacillota</taxon>
        <taxon>Clostridia</taxon>
        <taxon>Peptostreptococcales</taxon>
        <taxon>Natronincolaceae</taxon>
        <taxon>Anaerovirgula</taxon>
    </lineage>
</organism>
<dbReference type="InterPro" id="IPR050979">
    <property type="entry name" value="LD-transpeptidase"/>
</dbReference>
<dbReference type="Pfam" id="PF03734">
    <property type="entry name" value="YkuD"/>
    <property type="match status" value="1"/>
</dbReference>
<feature type="transmembrane region" description="Helical" evidence="7">
    <location>
        <begin position="20"/>
        <end position="42"/>
    </location>
</feature>
<evidence type="ECO:0000256" key="6">
    <source>
        <dbReference type="PROSITE-ProRule" id="PRU01373"/>
    </source>
</evidence>
<dbReference type="GO" id="GO:0008360">
    <property type="term" value="P:regulation of cell shape"/>
    <property type="evidence" value="ECO:0007669"/>
    <property type="project" value="UniProtKB-UniRule"/>
</dbReference>
<dbReference type="InterPro" id="IPR038054">
    <property type="entry name" value="LD_TPept-like_central_sf"/>
</dbReference>
<dbReference type="PANTHER" id="PTHR30582:SF33">
    <property type="entry name" value="EXPORTED PROTEIN"/>
    <property type="match status" value="1"/>
</dbReference>
<comment type="pathway">
    <text evidence="1 6">Cell wall biogenesis; peptidoglycan biosynthesis.</text>
</comment>